<comment type="caution">
    <text evidence="3">The sequence shown here is derived from an EMBL/GenBank/DDBJ whole genome shotgun (WGS) entry which is preliminary data.</text>
</comment>
<feature type="region of interest" description="Disordered" evidence="1">
    <location>
        <begin position="40"/>
        <end position="65"/>
    </location>
</feature>
<feature type="domain" description="TASOR pseudo-PARP" evidence="2">
    <location>
        <begin position="1"/>
        <end position="101"/>
    </location>
</feature>
<dbReference type="EMBL" id="CALNXK010000066">
    <property type="protein sequence ID" value="CAH3141256.1"/>
    <property type="molecule type" value="Genomic_DNA"/>
</dbReference>
<name>A0ABN8PHG5_9CNID</name>
<dbReference type="InterPro" id="IPR022188">
    <property type="entry name" value="TASOR_DUF3715"/>
</dbReference>
<organism evidence="3 4">
    <name type="scientific">Porites lobata</name>
    <dbReference type="NCBI Taxonomy" id="104759"/>
    <lineage>
        <taxon>Eukaryota</taxon>
        <taxon>Metazoa</taxon>
        <taxon>Cnidaria</taxon>
        <taxon>Anthozoa</taxon>
        <taxon>Hexacorallia</taxon>
        <taxon>Scleractinia</taxon>
        <taxon>Fungiina</taxon>
        <taxon>Poritidae</taxon>
        <taxon>Porites</taxon>
    </lineage>
</organism>
<evidence type="ECO:0000256" key="1">
    <source>
        <dbReference type="SAM" id="MobiDB-lite"/>
    </source>
</evidence>
<dbReference type="InterPro" id="IPR046432">
    <property type="entry name" value="TASOR"/>
</dbReference>
<sequence>MGVTVWRCPDLCLRAFNWPASGSAFLLVFKIVKGKVKSVAPKSSPGTPNLEPTPNHDCHVPRNTANSSVTDLTTLLRSTQCYLYEYNDEGLPVKRPRHCLPFAVIPVKGNEISSLCSRRPLMSVVMPLIPGKEF</sequence>
<dbReference type="PANTHER" id="PTHR16207">
    <property type="entry name" value="SET DOMAIN-CONTAINING PROTEIN"/>
    <property type="match status" value="1"/>
</dbReference>
<dbReference type="PANTHER" id="PTHR16207:SF11">
    <property type="entry name" value="SET DOMAIN-CONTAINING PROTEIN"/>
    <property type="match status" value="1"/>
</dbReference>
<accession>A0ABN8PHG5</accession>
<dbReference type="Pfam" id="PF12509">
    <property type="entry name" value="DUF3715"/>
    <property type="match status" value="1"/>
</dbReference>
<protein>
    <recommendedName>
        <fullName evidence="2">TASOR pseudo-PARP domain-containing protein</fullName>
    </recommendedName>
</protein>
<keyword evidence="4" id="KW-1185">Reference proteome</keyword>
<proteinExistence type="predicted"/>
<evidence type="ECO:0000313" key="3">
    <source>
        <dbReference type="EMBL" id="CAH3141256.1"/>
    </source>
</evidence>
<reference evidence="3 4" key="1">
    <citation type="submission" date="2022-05" db="EMBL/GenBank/DDBJ databases">
        <authorList>
            <consortium name="Genoscope - CEA"/>
            <person name="William W."/>
        </authorList>
    </citation>
    <scope>NUCLEOTIDE SEQUENCE [LARGE SCALE GENOMIC DNA]</scope>
</reference>
<evidence type="ECO:0000259" key="2">
    <source>
        <dbReference type="Pfam" id="PF12509"/>
    </source>
</evidence>
<feature type="non-terminal residue" evidence="3">
    <location>
        <position position="134"/>
    </location>
</feature>
<evidence type="ECO:0000313" key="4">
    <source>
        <dbReference type="Proteomes" id="UP001159405"/>
    </source>
</evidence>
<dbReference type="Proteomes" id="UP001159405">
    <property type="component" value="Unassembled WGS sequence"/>
</dbReference>
<gene>
    <name evidence="3" type="ORF">PLOB_00041704</name>
</gene>